<evidence type="ECO:0000256" key="6">
    <source>
        <dbReference type="RuleBase" id="RU003355"/>
    </source>
</evidence>
<dbReference type="Proteomes" id="UP000269721">
    <property type="component" value="Unassembled WGS sequence"/>
</dbReference>
<feature type="active site" description="Charge relay system" evidence="5">
    <location>
        <position position="261"/>
    </location>
</feature>
<keyword evidence="3 5" id="KW-0378">Hydrolase</keyword>
<evidence type="ECO:0000259" key="7">
    <source>
        <dbReference type="Pfam" id="PF00082"/>
    </source>
</evidence>
<keyword evidence="4 5" id="KW-0720">Serine protease</keyword>
<keyword evidence="2 5" id="KW-0645">Protease</keyword>
<organism evidence="8 9">
    <name type="scientific">Blyttiomyces helicus</name>
    <dbReference type="NCBI Taxonomy" id="388810"/>
    <lineage>
        <taxon>Eukaryota</taxon>
        <taxon>Fungi</taxon>
        <taxon>Fungi incertae sedis</taxon>
        <taxon>Chytridiomycota</taxon>
        <taxon>Chytridiomycota incertae sedis</taxon>
        <taxon>Chytridiomycetes</taxon>
        <taxon>Chytridiomycetes incertae sedis</taxon>
        <taxon>Blyttiomyces</taxon>
    </lineage>
</organism>
<dbReference type="GO" id="GO:0005615">
    <property type="term" value="C:extracellular space"/>
    <property type="evidence" value="ECO:0007669"/>
    <property type="project" value="TreeGrafter"/>
</dbReference>
<dbReference type="PANTHER" id="PTHR43806">
    <property type="entry name" value="PEPTIDASE S8"/>
    <property type="match status" value="1"/>
</dbReference>
<dbReference type="InterPro" id="IPR023827">
    <property type="entry name" value="Peptidase_S8_Asp-AS"/>
</dbReference>
<gene>
    <name evidence="8" type="ORF">BDK51DRAFT_25075</name>
</gene>
<keyword evidence="9" id="KW-1185">Reference proteome</keyword>
<dbReference type="GO" id="GO:0004252">
    <property type="term" value="F:serine-type endopeptidase activity"/>
    <property type="evidence" value="ECO:0007669"/>
    <property type="project" value="UniProtKB-UniRule"/>
</dbReference>
<feature type="active site" description="Charge relay system" evidence="5">
    <location>
        <position position="74"/>
    </location>
</feature>
<dbReference type="PROSITE" id="PS00138">
    <property type="entry name" value="SUBTILASE_SER"/>
    <property type="match status" value="1"/>
</dbReference>
<evidence type="ECO:0000313" key="9">
    <source>
        <dbReference type="Proteomes" id="UP000269721"/>
    </source>
</evidence>
<dbReference type="AlphaFoldDB" id="A0A4V1IQX1"/>
<dbReference type="Gene3D" id="3.40.50.200">
    <property type="entry name" value="Peptidase S8/S53 domain"/>
    <property type="match status" value="1"/>
</dbReference>
<dbReference type="GO" id="GO:0006508">
    <property type="term" value="P:proteolysis"/>
    <property type="evidence" value="ECO:0007669"/>
    <property type="project" value="UniProtKB-KW"/>
</dbReference>
<dbReference type="PRINTS" id="PR00723">
    <property type="entry name" value="SUBTILISIN"/>
</dbReference>
<proteinExistence type="inferred from homology"/>
<dbReference type="InterPro" id="IPR023828">
    <property type="entry name" value="Peptidase_S8_Ser-AS"/>
</dbReference>
<feature type="non-terminal residue" evidence="8">
    <location>
        <position position="1"/>
    </location>
</feature>
<sequence>IDNLTGVYQAHNAGFFGKGIKIGVIDTGIYYLHPALGGCFKQDKEGKPCKVAFGAGKTPRPAYHYRSKRTSDSHGTHTTGIIAADTRLITDPAFRPLKDFIGVAPEATMGMYRVFGCNGASSEDILAKAIFQALEDKVDIISFSIGTPGTYDNSVVATAIRHVVNAGTYFFGAAGNDGGAGFGVGGEPADVPEAISVASVDNTDRNTAGTPSSFTSLGLGDDLLISPTIAGIGGHVYSTVSENVVQLDGLTSAYQDFSGTSMSVPGVAGAAALYLSVKGRDWVFNNGGMDKLRRALTSSAKPVHIFGRDLLSSVWEQGSGLVSIFDAITARHETSPAWFALNDTIRTKPSYNLTISNHGSEAVTYTLTNVGAALATGKSPDSDQLLNIPIYSANYAVRICNERHFPACDLFSVLTCPPLPSTHFLVSDRPFCSVRTT</sequence>
<protein>
    <submittedName>
        <fullName evidence="8">Peptidase S8/S53 domain-containing protein</fullName>
    </submittedName>
</protein>
<evidence type="ECO:0000256" key="5">
    <source>
        <dbReference type="PROSITE-ProRule" id="PRU01240"/>
    </source>
</evidence>
<feature type="active site" description="Charge relay system" evidence="5">
    <location>
        <position position="26"/>
    </location>
</feature>
<dbReference type="InterPro" id="IPR036852">
    <property type="entry name" value="Peptidase_S8/S53_dom_sf"/>
</dbReference>
<dbReference type="Pfam" id="PF00082">
    <property type="entry name" value="Peptidase_S8"/>
    <property type="match status" value="1"/>
</dbReference>
<dbReference type="PROSITE" id="PS00136">
    <property type="entry name" value="SUBTILASE_ASP"/>
    <property type="match status" value="1"/>
</dbReference>
<evidence type="ECO:0000256" key="3">
    <source>
        <dbReference type="ARBA" id="ARBA00022801"/>
    </source>
</evidence>
<evidence type="ECO:0000256" key="2">
    <source>
        <dbReference type="ARBA" id="ARBA00022670"/>
    </source>
</evidence>
<comment type="similarity">
    <text evidence="1 5 6">Belongs to the peptidase S8 family.</text>
</comment>
<accession>A0A4V1IQX1</accession>
<dbReference type="SUPFAM" id="SSF52743">
    <property type="entry name" value="Subtilisin-like"/>
    <property type="match status" value="1"/>
</dbReference>
<evidence type="ECO:0000313" key="8">
    <source>
        <dbReference type="EMBL" id="RKO88037.1"/>
    </source>
</evidence>
<name>A0A4V1IQX1_9FUNG</name>
<dbReference type="PROSITE" id="PS51892">
    <property type="entry name" value="SUBTILASE"/>
    <property type="match status" value="1"/>
</dbReference>
<dbReference type="EMBL" id="KZ996982">
    <property type="protein sequence ID" value="RKO88037.1"/>
    <property type="molecule type" value="Genomic_DNA"/>
</dbReference>
<dbReference type="OrthoDB" id="206201at2759"/>
<dbReference type="InterPro" id="IPR050131">
    <property type="entry name" value="Peptidase_S8_subtilisin-like"/>
</dbReference>
<reference evidence="9" key="1">
    <citation type="journal article" date="2018" name="Nat. Microbiol.">
        <title>Leveraging single-cell genomics to expand the fungal tree of life.</title>
        <authorList>
            <person name="Ahrendt S.R."/>
            <person name="Quandt C.A."/>
            <person name="Ciobanu D."/>
            <person name="Clum A."/>
            <person name="Salamov A."/>
            <person name="Andreopoulos B."/>
            <person name="Cheng J.F."/>
            <person name="Woyke T."/>
            <person name="Pelin A."/>
            <person name="Henrissat B."/>
            <person name="Reynolds N.K."/>
            <person name="Benny G.L."/>
            <person name="Smith M.E."/>
            <person name="James T.Y."/>
            <person name="Grigoriev I.V."/>
        </authorList>
    </citation>
    <scope>NUCLEOTIDE SEQUENCE [LARGE SCALE GENOMIC DNA]</scope>
</reference>
<feature type="domain" description="Peptidase S8/S53" evidence="7">
    <location>
        <begin position="17"/>
        <end position="300"/>
    </location>
</feature>
<evidence type="ECO:0000256" key="1">
    <source>
        <dbReference type="ARBA" id="ARBA00011073"/>
    </source>
</evidence>
<evidence type="ECO:0000256" key="4">
    <source>
        <dbReference type="ARBA" id="ARBA00022825"/>
    </source>
</evidence>
<dbReference type="InterPro" id="IPR015500">
    <property type="entry name" value="Peptidase_S8_subtilisin-rel"/>
</dbReference>
<dbReference type="PANTHER" id="PTHR43806:SF66">
    <property type="entry name" value="SERIN ENDOPEPTIDASE"/>
    <property type="match status" value="1"/>
</dbReference>
<dbReference type="InterPro" id="IPR000209">
    <property type="entry name" value="Peptidase_S8/S53_dom"/>
</dbReference>